<reference evidence="2" key="1">
    <citation type="submission" date="2023-07" db="EMBL/GenBank/DDBJ databases">
        <authorList>
            <person name="Luz R."/>
            <person name="Cordeiro R."/>
            <person name="Fonseca A."/>
            <person name="Goncalves V."/>
        </authorList>
    </citation>
    <scope>NUCLEOTIDE SEQUENCE [LARGE SCALE GENOMIC DNA]</scope>
    <source>
        <strain evidence="2">BACA0444</strain>
    </source>
</reference>
<keyword evidence="2" id="KW-1185">Reference proteome</keyword>
<gene>
    <name evidence="1" type="ORF">RIF25_04720</name>
</gene>
<dbReference type="Proteomes" id="UP001268256">
    <property type="component" value="Unassembled WGS sequence"/>
</dbReference>
<accession>A0AAE4FPY9</accession>
<dbReference type="RefSeq" id="WP_322877392.1">
    <property type="nucleotide sequence ID" value="NZ_JAVMIP010000003.1"/>
</dbReference>
<evidence type="ECO:0000313" key="2">
    <source>
        <dbReference type="Proteomes" id="UP001268256"/>
    </source>
</evidence>
<proteinExistence type="predicted"/>
<comment type="caution">
    <text evidence="1">The sequence shown here is derived from an EMBL/GenBank/DDBJ whole genome shotgun (WGS) entry which is preliminary data.</text>
</comment>
<dbReference type="AlphaFoldDB" id="A0AAE4FPY9"/>
<protein>
    <submittedName>
        <fullName evidence="1">Uncharacterized protein</fullName>
    </submittedName>
</protein>
<name>A0AAE4FPY9_9CYAN</name>
<organism evidence="1 2">
    <name type="scientific">Pseudocalidococcus azoricus BACA0444</name>
    <dbReference type="NCBI Taxonomy" id="2918990"/>
    <lineage>
        <taxon>Bacteria</taxon>
        <taxon>Bacillati</taxon>
        <taxon>Cyanobacteriota</taxon>
        <taxon>Cyanophyceae</taxon>
        <taxon>Acaryochloridales</taxon>
        <taxon>Thermosynechococcaceae</taxon>
        <taxon>Pseudocalidococcus</taxon>
        <taxon>Pseudocalidococcus azoricus</taxon>
    </lineage>
</organism>
<evidence type="ECO:0000313" key="1">
    <source>
        <dbReference type="EMBL" id="MDS3860104.1"/>
    </source>
</evidence>
<dbReference type="EMBL" id="JAVMIP010000003">
    <property type="protein sequence ID" value="MDS3860104.1"/>
    <property type="molecule type" value="Genomic_DNA"/>
</dbReference>
<sequence>MTIVARFMLTIGTVTGAVLMMASAEALIPSPRKSLGSNQPWLAYSVVDDAYQTCSKELARYGVRVTGLVDSYSGKGGATVVLRGVNAGGYPVTAECNLTIPSRALDIRYL</sequence>